<dbReference type="Proteomes" id="UP001148018">
    <property type="component" value="Unassembled WGS sequence"/>
</dbReference>
<keyword evidence="2" id="KW-1185">Reference proteome</keyword>
<comment type="caution">
    <text evidence="1">The sequence shown here is derived from an EMBL/GenBank/DDBJ whole genome shotgun (WGS) entry which is preliminary data.</text>
</comment>
<evidence type="ECO:0000313" key="2">
    <source>
        <dbReference type="Proteomes" id="UP001148018"/>
    </source>
</evidence>
<dbReference type="EMBL" id="JANIIK010000046">
    <property type="protein sequence ID" value="KAJ3602608.1"/>
    <property type="molecule type" value="Genomic_DNA"/>
</dbReference>
<dbReference type="AlphaFoldDB" id="A0A9Q0ILR1"/>
<accession>A0A9Q0ILR1</accession>
<gene>
    <name evidence="1" type="ORF">NHX12_030357</name>
</gene>
<sequence>MGSYVALGPGTGDWDGVLRGLGLGTGDWDGVLRGPRTGDWGLGWGPTGPYKDQGLGWGPTWPWTVDWDGVLWGPIRTGLRKLSLAGGSLHISFTYLPLLLFAHSPEL</sequence>
<reference evidence="1" key="1">
    <citation type="submission" date="2022-07" db="EMBL/GenBank/DDBJ databases">
        <title>Chromosome-level genome of Muraenolepis orangiensis.</title>
        <authorList>
            <person name="Kim J."/>
        </authorList>
    </citation>
    <scope>NUCLEOTIDE SEQUENCE</scope>
    <source>
        <strain evidence="1">KU_S4_2022</strain>
        <tissue evidence="1">Muscle</tissue>
    </source>
</reference>
<organism evidence="1 2">
    <name type="scientific">Muraenolepis orangiensis</name>
    <name type="common">Patagonian moray cod</name>
    <dbReference type="NCBI Taxonomy" id="630683"/>
    <lineage>
        <taxon>Eukaryota</taxon>
        <taxon>Metazoa</taxon>
        <taxon>Chordata</taxon>
        <taxon>Craniata</taxon>
        <taxon>Vertebrata</taxon>
        <taxon>Euteleostomi</taxon>
        <taxon>Actinopterygii</taxon>
        <taxon>Neopterygii</taxon>
        <taxon>Teleostei</taxon>
        <taxon>Neoteleostei</taxon>
        <taxon>Acanthomorphata</taxon>
        <taxon>Zeiogadaria</taxon>
        <taxon>Gadariae</taxon>
        <taxon>Gadiformes</taxon>
        <taxon>Muraenolepidoidei</taxon>
        <taxon>Muraenolepididae</taxon>
        <taxon>Muraenolepis</taxon>
    </lineage>
</organism>
<proteinExistence type="predicted"/>
<name>A0A9Q0ILR1_9TELE</name>
<protein>
    <submittedName>
        <fullName evidence="1">Uncharacterized protein</fullName>
    </submittedName>
</protein>
<evidence type="ECO:0000313" key="1">
    <source>
        <dbReference type="EMBL" id="KAJ3602608.1"/>
    </source>
</evidence>